<keyword evidence="2" id="KW-0812">Transmembrane</keyword>
<keyword evidence="2" id="KW-1133">Transmembrane helix</keyword>
<reference evidence="3 4" key="1">
    <citation type="submission" date="2016-01" db="EMBL/GenBank/DDBJ databases">
        <title>The new phylogeny of the genus Mycobacterium.</title>
        <authorList>
            <person name="Tarcisio F."/>
            <person name="Conor M."/>
            <person name="Antonella G."/>
            <person name="Elisabetta G."/>
            <person name="Giulia F.S."/>
            <person name="Sara T."/>
            <person name="Anna F."/>
            <person name="Clotilde B."/>
            <person name="Roberto B."/>
            <person name="Veronica D.S."/>
            <person name="Fabio R."/>
            <person name="Monica P."/>
            <person name="Olivier J."/>
            <person name="Enrico T."/>
            <person name="Nicola S."/>
        </authorList>
    </citation>
    <scope>NUCLEOTIDE SEQUENCE [LARGE SCALE GENOMIC DNA]</scope>
    <source>
        <strain evidence="3 4">DSM 44803</strain>
    </source>
</reference>
<dbReference type="EMBL" id="LQPH01000151">
    <property type="protein sequence ID" value="ORW17547.1"/>
    <property type="molecule type" value="Genomic_DNA"/>
</dbReference>
<evidence type="ECO:0008006" key="5">
    <source>
        <dbReference type="Google" id="ProtNLM"/>
    </source>
</evidence>
<dbReference type="RefSeq" id="WP_046187191.1">
    <property type="nucleotide sequence ID" value="NZ_JACKSS010000078.1"/>
</dbReference>
<proteinExistence type="predicted"/>
<sequence>MTVELAHPSTEPQGSRSPAEPAHPRWWFISTTPGRILSIGIVLAVLGGICAFATSTTINHRQQVLTTVLNHTEPLSFAAGRLYTTLSVADAAAATAFIAEAEPPPVRQRYEQAITDASVAVTRASSGLTDEPLIQLLGRINAELAVYTGLIEIARTNNREGNPVGSSYLSEASGLMQSTILPDAAQLYQATSERVDAETTASTEIPAPVILVVTATAVFGAFAHRWLARRTRRRINPGLVVGGLAILVMVVWVGTALTISTAASRSAKNTAADSLRIVTNVAITAQQARADETLSLIRRGDEEKRKQSFYERIDSMHQQLDQYMGRSDAVDKPDLEGADQLLLRWRQANDRINSYISVGNYRAATQVALGSSEDDSTPAFDKLEDQLVKAMDQSRTRLRNDVLNARSGLSGAQVGGVVLSLGAAIAVALGLWPRLKEYR</sequence>
<comment type="caution">
    <text evidence="3">The sequence shown here is derived from an EMBL/GenBank/DDBJ whole genome shotgun (WGS) entry which is preliminary data.</text>
</comment>
<feature type="transmembrane region" description="Helical" evidence="2">
    <location>
        <begin position="205"/>
        <end position="227"/>
    </location>
</feature>
<gene>
    <name evidence="3" type="ORF">AWC17_12015</name>
</gene>
<organism evidence="3 4">
    <name type="scientific">Mycobacterium nebraskense</name>
    <dbReference type="NCBI Taxonomy" id="244292"/>
    <lineage>
        <taxon>Bacteria</taxon>
        <taxon>Bacillati</taxon>
        <taxon>Actinomycetota</taxon>
        <taxon>Actinomycetes</taxon>
        <taxon>Mycobacteriales</taxon>
        <taxon>Mycobacteriaceae</taxon>
        <taxon>Mycobacterium</taxon>
    </lineage>
</organism>
<keyword evidence="2" id="KW-0472">Membrane</keyword>
<dbReference type="AlphaFoldDB" id="A0A0F5MY76"/>
<feature type="transmembrane region" description="Helical" evidence="2">
    <location>
        <begin position="36"/>
        <end position="54"/>
    </location>
</feature>
<feature type="transmembrane region" description="Helical" evidence="2">
    <location>
        <begin position="414"/>
        <end position="432"/>
    </location>
</feature>
<dbReference type="Proteomes" id="UP000193781">
    <property type="component" value="Unassembled WGS sequence"/>
</dbReference>
<dbReference type="STRING" id="244292.ABW17_12890"/>
<keyword evidence="4" id="KW-1185">Reference proteome</keyword>
<evidence type="ECO:0000313" key="3">
    <source>
        <dbReference type="EMBL" id="ORW17547.1"/>
    </source>
</evidence>
<evidence type="ECO:0000313" key="4">
    <source>
        <dbReference type="Proteomes" id="UP000193781"/>
    </source>
</evidence>
<dbReference type="OrthoDB" id="3218196at2"/>
<dbReference type="InterPro" id="IPR048183">
    <property type="entry name" value="GlnX-like"/>
</dbReference>
<dbReference type="NCBIfam" id="NF041460">
    <property type="entry name" value="kinGactiv_GlnX"/>
    <property type="match status" value="1"/>
</dbReference>
<name>A0A0F5MY76_9MYCO</name>
<evidence type="ECO:0000256" key="1">
    <source>
        <dbReference type="SAM" id="MobiDB-lite"/>
    </source>
</evidence>
<accession>A0A0F5MY76</accession>
<feature type="transmembrane region" description="Helical" evidence="2">
    <location>
        <begin position="239"/>
        <end position="259"/>
    </location>
</feature>
<evidence type="ECO:0000256" key="2">
    <source>
        <dbReference type="SAM" id="Phobius"/>
    </source>
</evidence>
<protein>
    <recommendedName>
        <fullName evidence="5">Chemotaxis methyl-accepting receptor HlyB-like 4HB MCP domain-containing protein</fullName>
    </recommendedName>
</protein>
<feature type="region of interest" description="Disordered" evidence="1">
    <location>
        <begin position="1"/>
        <end position="23"/>
    </location>
</feature>